<organism evidence="2 3">
    <name type="scientific">Rhizocola hellebori</name>
    <dbReference type="NCBI Taxonomy" id="1392758"/>
    <lineage>
        <taxon>Bacteria</taxon>
        <taxon>Bacillati</taxon>
        <taxon>Actinomycetota</taxon>
        <taxon>Actinomycetes</taxon>
        <taxon>Micromonosporales</taxon>
        <taxon>Micromonosporaceae</taxon>
        <taxon>Rhizocola</taxon>
    </lineage>
</organism>
<accession>A0A8J3Q224</accession>
<evidence type="ECO:0000259" key="1">
    <source>
        <dbReference type="Pfam" id="PF05117"/>
    </source>
</evidence>
<name>A0A8J3Q224_9ACTN</name>
<evidence type="ECO:0000313" key="3">
    <source>
        <dbReference type="Proteomes" id="UP000612899"/>
    </source>
</evidence>
<dbReference type="Proteomes" id="UP000612899">
    <property type="component" value="Unassembled WGS sequence"/>
</dbReference>
<gene>
    <name evidence="2" type="ORF">Rhe02_00230</name>
</gene>
<evidence type="ECO:0000313" key="2">
    <source>
        <dbReference type="EMBL" id="GIH01956.1"/>
    </source>
</evidence>
<dbReference type="Pfam" id="PF05117">
    <property type="entry name" value="DUF695"/>
    <property type="match status" value="1"/>
</dbReference>
<dbReference type="InterPro" id="IPR016097">
    <property type="entry name" value="DUF695"/>
</dbReference>
<dbReference type="AlphaFoldDB" id="A0A8J3Q224"/>
<keyword evidence="3" id="KW-1185">Reference proteome</keyword>
<comment type="caution">
    <text evidence="2">The sequence shown here is derived from an EMBL/GenBank/DDBJ whole genome shotgun (WGS) entry which is preliminary data.</text>
</comment>
<feature type="domain" description="DUF695" evidence="1">
    <location>
        <begin position="217"/>
        <end position="332"/>
    </location>
</feature>
<sequence length="346" mass="37671">MAYCAAMGLFRKSDPKAQQAGAIADFWQWWSQARGEITASISNGKAEQQARAISPRVAAIHRDLSWELTKGTAASHGLVVTAAGDPKLRAAAYRWLAAAPPADGTWEYHAARPASPAVFSSKLGIGGAMLDMEQMVYAVTVEKDRRCVNVVCHHPEFVNLPDEVQGQVSFLSLDWLLGEEQVEIWLGTIEWSAAALFAPRTPSDLRYAVDAITADDSWAVMSAQGRDGLPHMALVSQPLRSARWPRFDQHVAVTLPYQRLTEVGLPADESLQALRALEDSLTEAAGADAALVAHETVKGRRTLHFYADSHSDAADRIKALAPRWAEGQAGVDVGHDPGLERVQHLR</sequence>
<protein>
    <recommendedName>
        <fullName evidence="1">DUF695 domain-containing protein</fullName>
    </recommendedName>
</protein>
<dbReference type="EMBL" id="BONY01000001">
    <property type="protein sequence ID" value="GIH01956.1"/>
    <property type="molecule type" value="Genomic_DNA"/>
</dbReference>
<proteinExistence type="predicted"/>
<reference evidence="2" key="1">
    <citation type="submission" date="2021-01" db="EMBL/GenBank/DDBJ databases">
        <title>Whole genome shotgun sequence of Rhizocola hellebori NBRC 109834.</title>
        <authorList>
            <person name="Komaki H."/>
            <person name="Tamura T."/>
        </authorList>
    </citation>
    <scope>NUCLEOTIDE SEQUENCE</scope>
    <source>
        <strain evidence="2">NBRC 109834</strain>
    </source>
</reference>